<gene>
    <name evidence="3" type="ORF">T459_25810</name>
</gene>
<evidence type="ECO:0000313" key="3">
    <source>
        <dbReference type="EMBL" id="PHT70706.1"/>
    </source>
</evidence>
<evidence type="ECO:0000259" key="2">
    <source>
        <dbReference type="Pfam" id="PF05201"/>
    </source>
</evidence>
<feature type="transmembrane region" description="Helical" evidence="1">
    <location>
        <begin position="102"/>
        <end position="121"/>
    </location>
</feature>
<reference evidence="3 4" key="1">
    <citation type="journal article" date="2014" name="Nat. Genet.">
        <title>Genome sequence of the hot pepper provides insights into the evolution of pungency in Capsicum species.</title>
        <authorList>
            <person name="Kim S."/>
            <person name="Park M."/>
            <person name="Yeom S.I."/>
            <person name="Kim Y.M."/>
            <person name="Lee J.M."/>
            <person name="Lee H.A."/>
            <person name="Seo E."/>
            <person name="Choi J."/>
            <person name="Cheong K."/>
            <person name="Kim K.T."/>
            <person name="Jung K."/>
            <person name="Lee G.W."/>
            <person name="Oh S.K."/>
            <person name="Bae C."/>
            <person name="Kim S.B."/>
            <person name="Lee H.Y."/>
            <person name="Kim S.Y."/>
            <person name="Kim M.S."/>
            <person name="Kang B.C."/>
            <person name="Jo Y.D."/>
            <person name="Yang H.B."/>
            <person name="Jeong H.J."/>
            <person name="Kang W.H."/>
            <person name="Kwon J.K."/>
            <person name="Shin C."/>
            <person name="Lim J.Y."/>
            <person name="Park J.H."/>
            <person name="Huh J.H."/>
            <person name="Kim J.S."/>
            <person name="Kim B.D."/>
            <person name="Cohen O."/>
            <person name="Paran I."/>
            <person name="Suh M.C."/>
            <person name="Lee S.B."/>
            <person name="Kim Y.K."/>
            <person name="Shin Y."/>
            <person name="Noh S.J."/>
            <person name="Park J."/>
            <person name="Seo Y.S."/>
            <person name="Kwon S.Y."/>
            <person name="Kim H.A."/>
            <person name="Park J.M."/>
            <person name="Kim H.J."/>
            <person name="Choi S.B."/>
            <person name="Bosland P.W."/>
            <person name="Reeves G."/>
            <person name="Jo S.H."/>
            <person name="Lee B.W."/>
            <person name="Cho H.T."/>
            <person name="Choi H.S."/>
            <person name="Lee M.S."/>
            <person name="Yu Y."/>
            <person name="Do Choi Y."/>
            <person name="Park B.S."/>
            <person name="van Deynze A."/>
            <person name="Ashrafi H."/>
            <person name="Hill T."/>
            <person name="Kim W.T."/>
            <person name="Pai H.S."/>
            <person name="Ahn H.K."/>
            <person name="Yeam I."/>
            <person name="Giovannoni J.J."/>
            <person name="Rose J.K."/>
            <person name="Sorensen I."/>
            <person name="Lee S.J."/>
            <person name="Kim R.W."/>
            <person name="Choi I.Y."/>
            <person name="Choi B.S."/>
            <person name="Lim J.S."/>
            <person name="Lee Y.H."/>
            <person name="Choi D."/>
        </authorList>
    </citation>
    <scope>NUCLEOTIDE SEQUENCE [LARGE SCALE GENOMIC DNA]</scope>
    <source>
        <strain evidence="4">cv. CM334</strain>
    </source>
</reference>
<protein>
    <recommendedName>
        <fullName evidence="2">Glutamyl-tRNA reductase N-terminal domain-containing protein</fullName>
    </recommendedName>
</protein>
<feature type="domain" description="Glutamyl-tRNA reductase N-terminal" evidence="2">
    <location>
        <begin position="19"/>
        <end position="62"/>
    </location>
</feature>
<reference evidence="3 4" key="2">
    <citation type="journal article" date="2017" name="Genome Biol.">
        <title>New reference genome sequences of hot pepper reveal the massive evolution of plant disease-resistance genes by retroduplication.</title>
        <authorList>
            <person name="Kim S."/>
            <person name="Park J."/>
            <person name="Yeom S.I."/>
            <person name="Kim Y.M."/>
            <person name="Seo E."/>
            <person name="Kim K.T."/>
            <person name="Kim M.S."/>
            <person name="Lee J.M."/>
            <person name="Cheong K."/>
            <person name="Shin H.S."/>
            <person name="Kim S.B."/>
            <person name="Han K."/>
            <person name="Lee J."/>
            <person name="Park M."/>
            <person name="Lee H.A."/>
            <person name="Lee H.Y."/>
            <person name="Lee Y."/>
            <person name="Oh S."/>
            <person name="Lee J.H."/>
            <person name="Choi E."/>
            <person name="Choi E."/>
            <person name="Lee S.E."/>
            <person name="Jeon J."/>
            <person name="Kim H."/>
            <person name="Choi G."/>
            <person name="Song H."/>
            <person name="Lee J."/>
            <person name="Lee S.C."/>
            <person name="Kwon J.K."/>
            <person name="Lee H.Y."/>
            <person name="Koo N."/>
            <person name="Hong Y."/>
            <person name="Kim R.W."/>
            <person name="Kang W.H."/>
            <person name="Huh J.H."/>
            <person name="Kang B.C."/>
            <person name="Yang T.J."/>
            <person name="Lee Y.H."/>
            <person name="Bennetzen J.L."/>
            <person name="Choi D."/>
        </authorList>
    </citation>
    <scope>NUCLEOTIDE SEQUENCE [LARGE SCALE GENOMIC DNA]</scope>
    <source>
        <strain evidence="4">cv. CM334</strain>
    </source>
</reference>
<dbReference type="STRING" id="4072.A0A2G2YLT8"/>
<dbReference type="PANTHER" id="PTHR43120">
    <property type="entry name" value="GLUTAMYL-TRNA REDUCTASE 1, CHLOROPLASTIC"/>
    <property type="match status" value="1"/>
</dbReference>
<dbReference type="PANTHER" id="PTHR43120:SF4">
    <property type="entry name" value="GLUTAMYL-TRNA REDUCTASE"/>
    <property type="match status" value="1"/>
</dbReference>
<dbReference type="Pfam" id="PF05201">
    <property type="entry name" value="GlutR_N"/>
    <property type="match status" value="1"/>
</dbReference>
<organism evidence="3 4">
    <name type="scientific">Capsicum annuum</name>
    <name type="common">Capsicum pepper</name>
    <dbReference type="NCBI Taxonomy" id="4072"/>
    <lineage>
        <taxon>Eukaryota</taxon>
        <taxon>Viridiplantae</taxon>
        <taxon>Streptophyta</taxon>
        <taxon>Embryophyta</taxon>
        <taxon>Tracheophyta</taxon>
        <taxon>Spermatophyta</taxon>
        <taxon>Magnoliopsida</taxon>
        <taxon>eudicotyledons</taxon>
        <taxon>Gunneridae</taxon>
        <taxon>Pentapetalae</taxon>
        <taxon>asterids</taxon>
        <taxon>lamiids</taxon>
        <taxon>Solanales</taxon>
        <taxon>Solanaceae</taxon>
        <taxon>Solanoideae</taxon>
        <taxon>Capsiceae</taxon>
        <taxon>Capsicum</taxon>
    </lineage>
</organism>
<keyword evidence="1" id="KW-0812">Transmembrane</keyword>
<keyword evidence="4" id="KW-1185">Reference proteome</keyword>
<dbReference type="InterPro" id="IPR015895">
    <property type="entry name" value="4pyrrol_synth_GluRdtase_N"/>
</dbReference>
<dbReference type="Gramene" id="PHT70706">
    <property type="protein sequence ID" value="PHT70706"/>
    <property type="gene ID" value="T459_25810"/>
</dbReference>
<name>A0A2G2YLT8_CAPAN</name>
<accession>A0A2G2YLT8</accession>
<dbReference type="AlphaFoldDB" id="A0A2G2YLT8"/>
<dbReference type="GO" id="GO:0008883">
    <property type="term" value="F:glutamyl-tRNA reductase activity"/>
    <property type="evidence" value="ECO:0007669"/>
    <property type="project" value="InterPro"/>
</dbReference>
<dbReference type="GO" id="GO:0033014">
    <property type="term" value="P:tetrapyrrole biosynthetic process"/>
    <property type="evidence" value="ECO:0007669"/>
    <property type="project" value="InterPro"/>
</dbReference>
<comment type="caution">
    <text evidence="3">The sequence shown here is derived from an EMBL/GenBank/DDBJ whole genome shotgun (WGS) entry which is preliminary data.</text>
</comment>
<keyword evidence="1" id="KW-1133">Transmembrane helix</keyword>
<keyword evidence="1" id="KW-0472">Membrane</keyword>
<evidence type="ECO:0000313" key="4">
    <source>
        <dbReference type="Proteomes" id="UP000222542"/>
    </source>
</evidence>
<dbReference type="Gene3D" id="3.30.460.30">
    <property type="entry name" value="Glutamyl-tRNA reductase, N-terminal domain"/>
    <property type="match status" value="1"/>
</dbReference>
<dbReference type="SUPFAM" id="SSF69742">
    <property type="entry name" value="Glutamyl tRNA-reductase catalytic, N-terminal domain"/>
    <property type="match status" value="1"/>
</dbReference>
<sequence>MQSRCHTTSSCWTGFPGPGEGQILTQVKQVVENGQGVPGFGRKIGDLFKHAITAGKRVRTDTNISNGSVSVSSAVVELIGTSKLDMITMSFGLSPVSNYDSLGVLILIMVVLGVVVSLSFGSSPTSD</sequence>
<proteinExistence type="predicted"/>
<evidence type="ECO:0000256" key="1">
    <source>
        <dbReference type="SAM" id="Phobius"/>
    </source>
</evidence>
<dbReference type="EMBL" id="AYRZ02000010">
    <property type="protein sequence ID" value="PHT70706.1"/>
    <property type="molecule type" value="Genomic_DNA"/>
</dbReference>
<dbReference type="Proteomes" id="UP000222542">
    <property type="component" value="Unassembled WGS sequence"/>
</dbReference>
<dbReference type="GO" id="GO:0050661">
    <property type="term" value="F:NADP binding"/>
    <property type="evidence" value="ECO:0007669"/>
    <property type="project" value="InterPro"/>
</dbReference>
<dbReference type="InterPro" id="IPR036343">
    <property type="entry name" value="GluRdtase_N_sf"/>
</dbReference>